<dbReference type="Gramene" id="KZN08187">
    <property type="protein sequence ID" value="KZN08187"/>
    <property type="gene ID" value="DCAR_001252"/>
</dbReference>
<dbReference type="PANTHER" id="PTHR33130:SF33">
    <property type="entry name" value="PUTATIVE (DUF1639)-RELATED"/>
    <property type="match status" value="1"/>
</dbReference>
<protein>
    <recommendedName>
        <fullName evidence="3">DUF1639 domain-containing protein</fullName>
    </recommendedName>
</protein>
<sequence>MMRYQGLSPEHPPLNNGKRSHKRICKEDDDIIGNDADGPATKPIPNFVEAHKGVPKIRSSSSKPPQDQNFTTFSTTVLNPLPKTNHDLNNSTTTPLHNGTNTSGDMLLQWGHRKRSRISRSVENRAPGAGNGLADDSSSSSSTQLQAMMKVPRRSITAGLIETKNSSHTNIMPPPSSILPNSISITSSAAAVVTNSSTSHGKVGSHKSSSKDNSSFVNRRSLEDRSGSGSGSHPPRTSSKGVVAAAASSSRSKVLKRSPQKFVEKNDQVKIVGSAAAGPAVAACSSGFGLSSDEKINGLVHQEQVKGLDTSHQDNIIGSGLPQEAGCSNTAAATTNNNNNHRGDMKMIGAGTGNGGGEVNEWPRVHIPLTKKEKEEDFLLMKGTKLPHRPKKRPKAVDRMLQYCFPGTWLADVTKARYEVKEKKGTTKKVIIHTYS</sequence>
<feature type="region of interest" description="Disordered" evidence="1">
    <location>
        <begin position="1"/>
        <end position="149"/>
    </location>
</feature>
<evidence type="ECO:0000256" key="1">
    <source>
        <dbReference type="SAM" id="MobiDB-lite"/>
    </source>
</evidence>
<feature type="region of interest" description="Disordered" evidence="1">
    <location>
        <begin position="196"/>
        <end position="261"/>
    </location>
</feature>
<accession>A0A166FUE7</accession>
<dbReference type="OMA" id="NDETSWV"/>
<evidence type="ECO:0008006" key="3">
    <source>
        <dbReference type="Google" id="ProtNLM"/>
    </source>
</evidence>
<dbReference type="STRING" id="79200.A0A166FUE7"/>
<dbReference type="PANTHER" id="PTHR33130">
    <property type="entry name" value="PUTATIVE (DUF1639)-RELATED"/>
    <property type="match status" value="1"/>
</dbReference>
<dbReference type="InterPro" id="IPR012438">
    <property type="entry name" value="DUF1639"/>
</dbReference>
<feature type="compositionally biased region" description="Low complexity" evidence="1">
    <location>
        <begin position="238"/>
        <end position="252"/>
    </location>
</feature>
<feature type="compositionally biased region" description="Polar residues" evidence="1">
    <location>
        <begin position="87"/>
        <end position="104"/>
    </location>
</feature>
<proteinExistence type="predicted"/>
<dbReference type="Pfam" id="PF07797">
    <property type="entry name" value="DUF1639"/>
    <property type="match status" value="1"/>
</dbReference>
<comment type="caution">
    <text evidence="2">The sequence shown here is derived from an EMBL/GenBank/DDBJ whole genome shotgun (WGS) entry which is preliminary data.</text>
</comment>
<reference evidence="2" key="1">
    <citation type="journal article" date="2016" name="Nat. Genet.">
        <title>A high-quality carrot genome assembly provides new insights into carotenoid accumulation and asterid genome evolution.</title>
        <authorList>
            <person name="Iorizzo M."/>
            <person name="Ellison S."/>
            <person name="Senalik D."/>
            <person name="Zeng P."/>
            <person name="Satapoomin P."/>
            <person name="Huang J."/>
            <person name="Bowman M."/>
            <person name="Iovene M."/>
            <person name="Sanseverino W."/>
            <person name="Cavagnaro P."/>
            <person name="Yildiz M."/>
            <person name="Macko-Podgorni A."/>
            <person name="Moranska E."/>
            <person name="Grzebelus E."/>
            <person name="Grzebelus D."/>
            <person name="Ashrafi H."/>
            <person name="Zheng Z."/>
            <person name="Cheng S."/>
            <person name="Spooner D."/>
            <person name="Van Deynze A."/>
            <person name="Simon P."/>
        </authorList>
    </citation>
    <scope>NUCLEOTIDE SEQUENCE [LARGE SCALE GENOMIC DNA]</scope>
    <source>
        <tissue evidence="2">Leaf</tissue>
    </source>
</reference>
<dbReference type="AlphaFoldDB" id="A0A166FUE7"/>
<gene>
    <name evidence="2" type="ORF">DCAR_001252</name>
</gene>
<organism evidence="2">
    <name type="scientific">Daucus carota subsp. sativus</name>
    <name type="common">Carrot</name>
    <dbReference type="NCBI Taxonomy" id="79200"/>
    <lineage>
        <taxon>Eukaryota</taxon>
        <taxon>Viridiplantae</taxon>
        <taxon>Streptophyta</taxon>
        <taxon>Embryophyta</taxon>
        <taxon>Tracheophyta</taxon>
        <taxon>Spermatophyta</taxon>
        <taxon>Magnoliopsida</taxon>
        <taxon>eudicotyledons</taxon>
        <taxon>Gunneridae</taxon>
        <taxon>Pentapetalae</taxon>
        <taxon>asterids</taxon>
        <taxon>campanulids</taxon>
        <taxon>Apiales</taxon>
        <taxon>Apiaceae</taxon>
        <taxon>Apioideae</taxon>
        <taxon>Scandiceae</taxon>
        <taxon>Daucinae</taxon>
        <taxon>Daucus</taxon>
        <taxon>Daucus sect. Daucus</taxon>
    </lineage>
</organism>
<dbReference type="EMBL" id="LNRQ01000001">
    <property type="protein sequence ID" value="KZN08187.1"/>
    <property type="molecule type" value="Genomic_DNA"/>
</dbReference>
<evidence type="ECO:0000313" key="2">
    <source>
        <dbReference type="EMBL" id="KZN08187.1"/>
    </source>
</evidence>
<name>A0A166FUE7_DAUCS</name>
<feature type="compositionally biased region" description="Polar residues" evidence="1">
    <location>
        <begin position="58"/>
        <end position="78"/>
    </location>
</feature>